<dbReference type="Gene3D" id="3.40.30.10">
    <property type="entry name" value="Glutaredoxin"/>
    <property type="match status" value="1"/>
</dbReference>
<comment type="caution">
    <text evidence="3">The sequence shown here is derived from an EMBL/GenBank/DDBJ whole genome shotgun (WGS) entry which is preliminary data.</text>
</comment>
<feature type="chain" id="PRO_5020421502" description="DUF255 domain-containing protein" evidence="2">
    <location>
        <begin position="18"/>
        <end position="127"/>
    </location>
</feature>
<evidence type="ECO:0000313" key="3">
    <source>
        <dbReference type="EMBL" id="RXJ60629.1"/>
    </source>
</evidence>
<dbReference type="InterPro" id="IPR051099">
    <property type="entry name" value="AGR/TXD"/>
</dbReference>
<reference evidence="3 4" key="1">
    <citation type="submission" date="2017-10" db="EMBL/GenBank/DDBJ databases">
        <title>Genomics of the genus Arcobacter.</title>
        <authorList>
            <person name="Perez-Cataluna A."/>
            <person name="Figueras M.J."/>
        </authorList>
    </citation>
    <scope>NUCLEOTIDE SEQUENCE [LARGE SCALE GENOMIC DNA]</scope>
    <source>
        <strain evidence="3 4">CECT 8987</strain>
    </source>
</reference>
<dbReference type="EMBL" id="PDKN01000001">
    <property type="protein sequence ID" value="RXJ60629.1"/>
    <property type="molecule type" value="Genomic_DNA"/>
</dbReference>
<evidence type="ECO:0008006" key="5">
    <source>
        <dbReference type="Google" id="ProtNLM"/>
    </source>
</evidence>
<sequence>MYKGFILLFLLFSTLFAQPLETLSSYDAAIKKGLKENKRVLMLIYSDYCSWCEKMQKKTLSNEKVVAFIQKDFVFVKINREKGEYPKEFIPRFIPTTYLIDPKSQEEIYALYGYKTATQFLDELSDE</sequence>
<name>A0A4Q0XWJ5_9BACT</name>
<protein>
    <recommendedName>
        <fullName evidence="5">DUF255 domain-containing protein</fullName>
    </recommendedName>
</protein>
<dbReference type="InterPro" id="IPR036249">
    <property type="entry name" value="Thioredoxin-like_sf"/>
</dbReference>
<evidence type="ECO:0000256" key="2">
    <source>
        <dbReference type="SAM" id="SignalP"/>
    </source>
</evidence>
<dbReference type="PANTHER" id="PTHR15337">
    <property type="entry name" value="ANTERIOR GRADIENT PROTEIN-RELATED"/>
    <property type="match status" value="1"/>
</dbReference>
<evidence type="ECO:0000256" key="1">
    <source>
        <dbReference type="ARBA" id="ARBA00022729"/>
    </source>
</evidence>
<gene>
    <name evidence="3" type="ORF">CRV04_01060</name>
</gene>
<organism evidence="3 4">
    <name type="scientific">Candidatus Marinarcus aquaticus</name>
    <dbReference type="NCBI Taxonomy" id="2044504"/>
    <lineage>
        <taxon>Bacteria</taxon>
        <taxon>Pseudomonadati</taxon>
        <taxon>Campylobacterota</taxon>
        <taxon>Epsilonproteobacteria</taxon>
        <taxon>Campylobacterales</taxon>
        <taxon>Arcobacteraceae</taxon>
        <taxon>Candidatus Marinarcus</taxon>
    </lineage>
</organism>
<accession>A0A4Q0XWJ5</accession>
<dbReference type="RefSeq" id="WP_128994763.1">
    <property type="nucleotide sequence ID" value="NZ_PDKN01000001.1"/>
</dbReference>
<dbReference type="AlphaFoldDB" id="A0A4Q0XWJ5"/>
<feature type="signal peptide" evidence="2">
    <location>
        <begin position="1"/>
        <end position="17"/>
    </location>
</feature>
<dbReference type="PANTHER" id="PTHR15337:SF11">
    <property type="entry name" value="THIOREDOXIN DOMAIN-CONTAINING PROTEIN"/>
    <property type="match status" value="1"/>
</dbReference>
<keyword evidence="4" id="KW-1185">Reference proteome</keyword>
<keyword evidence="1 2" id="KW-0732">Signal</keyword>
<dbReference type="SUPFAM" id="SSF52833">
    <property type="entry name" value="Thioredoxin-like"/>
    <property type="match status" value="1"/>
</dbReference>
<evidence type="ECO:0000313" key="4">
    <source>
        <dbReference type="Proteomes" id="UP000290657"/>
    </source>
</evidence>
<dbReference type="Pfam" id="PF13899">
    <property type="entry name" value="Thioredoxin_7"/>
    <property type="match status" value="1"/>
</dbReference>
<dbReference type="Proteomes" id="UP000290657">
    <property type="component" value="Unassembled WGS sequence"/>
</dbReference>
<dbReference type="OrthoDB" id="5372638at2"/>
<proteinExistence type="predicted"/>